<proteinExistence type="inferred from homology"/>
<dbReference type="GO" id="GO:0046166">
    <property type="term" value="P:glyceraldehyde-3-phosphate biosynthetic process"/>
    <property type="evidence" value="ECO:0007669"/>
    <property type="project" value="TreeGrafter"/>
</dbReference>
<keyword evidence="4 5" id="KW-0413">Isomerase</keyword>
<feature type="binding site" evidence="5">
    <location>
        <position position="181"/>
    </location>
    <ligand>
        <name>substrate</name>
    </ligand>
</feature>
<dbReference type="InterPro" id="IPR000652">
    <property type="entry name" value="Triosephosphate_isomerase"/>
</dbReference>
<evidence type="ECO:0000256" key="6">
    <source>
        <dbReference type="RuleBase" id="RU363013"/>
    </source>
</evidence>
<dbReference type="InterPro" id="IPR020861">
    <property type="entry name" value="Triosephosphate_isomerase_AS"/>
</dbReference>
<dbReference type="GO" id="GO:0005829">
    <property type="term" value="C:cytosol"/>
    <property type="evidence" value="ECO:0007669"/>
    <property type="project" value="TreeGrafter"/>
</dbReference>
<evidence type="ECO:0000256" key="1">
    <source>
        <dbReference type="ARBA" id="ARBA00022432"/>
    </source>
</evidence>
<evidence type="ECO:0000256" key="2">
    <source>
        <dbReference type="ARBA" id="ARBA00022490"/>
    </source>
</evidence>
<dbReference type="EC" id="5.3.1.1" evidence="5 6"/>
<dbReference type="GO" id="GO:0019563">
    <property type="term" value="P:glycerol catabolic process"/>
    <property type="evidence" value="ECO:0007669"/>
    <property type="project" value="TreeGrafter"/>
</dbReference>
<dbReference type="UniPathway" id="UPA00109">
    <property type="reaction ID" value="UER00189"/>
</dbReference>
<reference evidence="7" key="1">
    <citation type="journal article" date="2020" name="mSystems">
        <title>Genome- and Community-Level Interaction Insights into Carbon Utilization and Element Cycling Functions of Hydrothermarchaeota in Hydrothermal Sediment.</title>
        <authorList>
            <person name="Zhou Z."/>
            <person name="Liu Y."/>
            <person name="Xu W."/>
            <person name="Pan J."/>
            <person name="Luo Z.H."/>
            <person name="Li M."/>
        </authorList>
    </citation>
    <scope>NUCLEOTIDE SEQUENCE [LARGE SCALE GENOMIC DNA]</scope>
    <source>
        <strain evidence="7">SpSt-16</strain>
    </source>
</reference>
<dbReference type="EMBL" id="DSGT01000013">
    <property type="protein sequence ID" value="HEW53506.1"/>
    <property type="molecule type" value="Genomic_DNA"/>
</dbReference>
<dbReference type="PANTHER" id="PTHR21139:SF42">
    <property type="entry name" value="TRIOSEPHOSPHATE ISOMERASE"/>
    <property type="match status" value="1"/>
</dbReference>
<keyword evidence="2 5" id="KW-0963">Cytoplasm</keyword>
<comment type="subunit">
    <text evidence="5">Homotetramer; dimer of dimers.</text>
</comment>
<dbReference type="NCBIfam" id="NF003302">
    <property type="entry name" value="PRK04302.1"/>
    <property type="match status" value="1"/>
</dbReference>
<gene>
    <name evidence="5 7" type="primary">tpiA</name>
    <name evidence="7" type="ORF">ENO77_05060</name>
</gene>
<dbReference type="GO" id="GO:0006096">
    <property type="term" value="P:glycolytic process"/>
    <property type="evidence" value="ECO:0007669"/>
    <property type="project" value="UniProtKB-UniRule"/>
</dbReference>
<dbReference type="PANTHER" id="PTHR21139">
    <property type="entry name" value="TRIOSEPHOSPHATE ISOMERASE"/>
    <property type="match status" value="1"/>
</dbReference>
<feature type="active site" description="Proton acceptor" evidence="5">
    <location>
        <position position="141"/>
    </location>
</feature>
<dbReference type="UniPathway" id="UPA00138"/>
<feature type="binding site" evidence="5">
    <location>
        <position position="146"/>
    </location>
    <ligand>
        <name>substrate</name>
    </ligand>
</feature>
<dbReference type="HAMAP" id="MF_00147_A">
    <property type="entry name" value="TIM_A"/>
    <property type="match status" value="1"/>
</dbReference>
<dbReference type="AlphaFoldDB" id="A0A7C2VA17"/>
<name>A0A7C2VA17_9CREN</name>
<keyword evidence="3 5" id="KW-0324">Glycolysis</keyword>
<dbReference type="InterPro" id="IPR035990">
    <property type="entry name" value="TIM_sf"/>
</dbReference>
<dbReference type="GO" id="GO:0006094">
    <property type="term" value="P:gluconeogenesis"/>
    <property type="evidence" value="ECO:0007669"/>
    <property type="project" value="UniProtKB-UniRule"/>
</dbReference>
<feature type="active site" description="Electrophile" evidence="5">
    <location>
        <position position="93"/>
    </location>
</feature>
<comment type="catalytic activity">
    <reaction evidence="5 6">
        <text>D-glyceraldehyde 3-phosphate = dihydroxyacetone phosphate</text>
        <dbReference type="Rhea" id="RHEA:18585"/>
        <dbReference type="ChEBI" id="CHEBI:57642"/>
        <dbReference type="ChEBI" id="CHEBI:59776"/>
        <dbReference type="EC" id="5.3.1.1"/>
    </reaction>
</comment>
<dbReference type="Gene3D" id="3.20.20.70">
    <property type="entry name" value="Aldolase class I"/>
    <property type="match status" value="1"/>
</dbReference>
<evidence type="ECO:0000313" key="7">
    <source>
        <dbReference type="EMBL" id="HEW53506.1"/>
    </source>
</evidence>
<feature type="binding site" evidence="5">
    <location>
        <begin position="9"/>
        <end position="11"/>
    </location>
    <ligand>
        <name>substrate</name>
    </ligand>
</feature>
<evidence type="ECO:0000256" key="5">
    <source>
        <dbReference type="HAMAP-Rule" id="MF_00147"/>
    </source>
</evidence>
<dbReference type="CDD" id="cd00311">
    <property type="entry name" value="TIM"/>
    <property type="match status" value="1"/>
</dbReference>
<dbReference type="InterPro" id="IPR022891">
    <property type="entry name" value="Triosephosphate_isomerase_arc"/>
</dbReference>
<evidence type="ECO:0000256" key="4">
    <source>
        <dbReference type="ARBA" id="ARBA00023235"/>
    </source>
</evidence>
<organism evidence="7">
    <name type="scientific">Ignisphaera aggregans</name>
    <dbReference type="NCBI Taxonomy" id="334771"/>
    <lineage>
        <taxon>Archaea</taxon>
        <taxon>Thermoproteota</taxon>
        <taxon>Thermoprotei</taxon>
        <taxon>Desulfurococcales</taxon>
        <taxon>Desulfurococcaceae</taxon>
        <taxon>Ignisphaera</taxon>
    </lineage>
</organism>
<comment type="pathway">
    <text evidence="5 6">Carbohydrate degradation; glycolysis; D-glyceraldehyde 3-phosphate from glycerone phosphate: step 1/1.</text>
</comment>
<dbReference type="InterPro" id="IPR013785">
    <property type="entry name" value="Aldolase_TIM"/>
</dbReference>
<keyword evidence="1 5" id="KW-0312">Gluconeogenesis</keyword>
<accession>A0A7C2VA17</accession>
<comment type="function">
    <text evidence="5">Involved in the gluconeogenesis. Catalyzes stereospecifically the conversion of dihydroxyacetone phosphate (DHAP) to D-glyceraldehyde-3-phosphate (G3P).</text>
</comment>
<comment type="subcellular location">
    <subcellularLocation>
        <location evidence="5 6">Cytoplasm</location>
    </subcellularLocation>
</comment>
<dbReference type="NCBIfam" id="TIGR00419">
    <property type="entry name" value="tim"/>
    <property type="match status" value="1"/>
</dbReference>
<comment type="caution">
    <text evidence="7">The sequence shown here is derived from an EMBL/GenBank/DDBJ whole genome shotgun (WGS) entry which is preliminary data.</text>
</comment>
<dbReference type="SUPFAM" id="SSF51351">
    <property type="entry name" value="Triosephosphate isomerase (TIM)"/>
    <property type="match status" value="1"/>
</dbReference>
<dbReference type="PROSITE" id="PS51440">
    <property type="entry name" value="TIM_2"/>
    <property type="match status" value="1"/>
</dbReference>
<dbReference type="PROSITE" id="PS00171">
    <property type="entry name" value="TIM_1"/>
    <property type="match status" value="1"/>
</dbReference>
<protein>
    <recommendedName>
        <fullName evidence="5 6">Triosephosphate isomerase</fullName>
        <shortName evidence="5">TIM</shortName>
        <shortName evidence="5">TPI</shortName>
        <ecNumber evidence="5 6">5.3.1.1</ecNumber>
    </recommendedName>
    <alternativeName>
        <fullName evidence="5">Triose-phosphate isomerase</fullName>
    </alternativeName>
</protein>
<comment type="pathway">
    <text evidence="5 6">Carbohydrate biosynthesis; gluconeogenesis.</text>
</comment>
<evidence type="ECO:0000256" key="3">
    <source>
        <dbReference type="ARBA" id="ARBA00023152"/>
    </source>
</evidence>
<dbReference type="Pfam" id="PF00121">
    <property type="entry name" value="TIM"/>
    <property type="match status" value="1"/>
</dbReference>
<comment type="similarity">
    <text evidence="5 6">Belongs to the triosephosphate isomerase family.</text>
</comment>
<sequence length="229" mass="24163">MNVPVLAINFKTYNTAFGDKALEIAKHAEKAAKEYGIEVIVVPPATELRKIAEAVSIPVYAQHADPYDYGAHTGWLPIVALKDVGVRGLLINHSEHRLRLDEIVVLIEVAKKYNLETLVCADTPLAAAAIAALDPVALAVEPPELIGSGVAVSKAKPEVIVNTVQKVRSINQKVIILTGAGISTAEDVAAAIKLGTAGVLVASAIMKAKDPAKVISDMAEAAYKTFANK</sequence>
<feature type="binding site" evidence="5">
    <location>
        <begin position="202"/>
        <end position="203"/>
    </location>
    <ligand>
        <name>substrate</name>
    </ligand>
</feature>
<dbReference type="GO" id="GO:0004807">
    <property type="term" value="F:triose-phosphate isomerase activity"/>
    <property type="evidence" value="ECO:0007669"/>
    <property type="project" value="UniProtKB-UniRule"/>
</dbReference>